<evidence type="ECO:0000256" key="8">
    <source>
        <dbReference type="SAM" id="Phobius"/>
    </source>
</evidence>
<dbReference type="AlphaFoldDB" id="A0A423PFQ1"/>
<protein>
    <submittedName>
        <fullName evidence="9">Hemolysin D</fullName>
    </submittedName>
</protein>
<gene>
    <name evidence="9" type="ORF">SAJA_14205</name>
</gene>
<feature type="binding site" evidence="7">
    <location>
        <position position="75"/>
    </location>
    <ligand>
        <name>Zn(2+)</name>
        <dbReference type="ChEBI" id="CHEBI:29105"/>
    </ligand>
</feature>
<feature type="transmembrane region" description="Helical" evidence="8">
    <location>
        <begin position="114"/>
        <end position="133"/>
    </location>
</feature>
<evidence type="ECO:0000256" key="2">
    <source>
        <dbReference type="ARBA" id="ARBA00008488"/>
    </source>
</evidence>
<feature type="transmembrane region" description="Helical" evidence="8">
    <location>
        <begin position="88"/>
        <end position="108"/>
    </location>
</feature>
<feature type="transmembrane region" description="Helical" evidence="8">
    <location>
        <begin position="21"/>
        <end position="45"/>
    </location>
</feature>
<feature type="transmembrane region" description="Helical" evidence="8">
    <location>
        <begin position="171"/>
        <end position="190"/>
    </location>
</feature>
<evidence type="ECO:0000256" key="7">
    <source>
        <dbReference type="PIRSR" id="PIRSR604254-1"/>
    </source>
</evidence>
<keyword evidence="7" id="KW-0862">Zinc</keyword>
<comment type="caution">
    <text evidence="9">The sequence shown here is derived from an EMBL/GenBank/DDBJ whole genome shotgun (WGS) entry which is preliminary data.</text>
</comment>
<evidence type="ECO:0000256" key="1">
    <source>
        <dbReference type="ARBA" id="ARBA00004651"/>
    </source>
</evidence>
<dbReference type="FunCoup" id="A0A423PFQ1">
    <property type="interactions" value="67"/>
</dbReference>
<keyword evidence="10" id="KW-1185">Reference proteome</keyword>
<dbReference type="RefSeq" id="WP_123659282.1">
    <property type="nucleotide sequence ID" value="NZ_AYKG01000067.1"/>
</dbReference>
<evidence type="ECO:0000313" key="9">
    <source>
        <dbReference type="EMBL" id="ROO24363.1"/>
    </source>
</evidence>
<evidence type="ECO:0000256" key="3">
    <source>
        <dbReference type="ARBA" id="ARBA00022475"/>
    </source>
</evidence>
<comment type="similarity">
    <text evidence="2">Belongs to the UPF0073 (Hly-III) family.</text>
</comment>
<feature type="transmembrane region" description="Helical" evidence="8">
    <location>
        <begin position="202"/>
        <end position="230"/>
    </location>
</feature>
<dbReference type="GO" id="GO:0140911">
    <property type="term" value="F:pore-forming activity"/>
    <property type="evidence" value="ECO:0007669"/>
    <property type="project" value="InterPro"/>
</dbReference>
<feature type="transmembrane region" description="Helical" evidence="8">
    <location>
        <begin position="51"/>
        <end position="76"/>
    </location>
</feature>
<feature type="binding site" evidence="7">
    <location>
        <position position="197"/>
    </location>
    <ligand>
        <name>Zn(2+)</name>
        <dbReference type="ChEBI" id="CHEBI:29105"/>
    </ligand>
</feature>
<dbReference type="GO" id="GO:0046872">
    <property type="term" value="F:metal ion binding"/>
    <property type="evidence" value="ECO:0007669"/>
    <property type="project" value="UniProtKB-KW"/>
</dbReference>
<accession>A0A423PFQ1</accession>
<evidence type="ECO:0000256" key="5">
    <source>
        <dbReference type="ARBA" id="ARBA00022989"/>
    </source>
</evidence>
<reference evidence="9 10" key="1">
    <citation type="submission" date="2013-10" db="EMBL/GenBank/DDBJ databases">
        <title>Salinisphaera japonica YTM-1 Genome Sequencing.</title>
        <authorList>
            <person name="Lai Q."/>
            <person name="Li C."/>
            <person name="Shao Z."/>
        </authorList>
    </citation>
    <scope>NUCLEOTIDE SEQUENCE [LARGE SCALE GENOMIC DNA]</scope>
    <source>
        <strain evidence="9 10">YTM-1</strain>
    </source>
</reference>
<dbReference type="Proteomes" id="UP000285310">
    <property type="component" value="Unassembled WGS sequence"/>
</dbReference>
<proteinExistence type="inferred from homology"/>
<name>A0A423PFQ1_9GAMM</name>
<keyword evidence="5 8" id="KW-1133">Transmembrane helix</keyword>
<dbReference type="NCBIfam" id="TIGR01065">
    <property type="entry name" value="hlyIII"/>
    <property type="match status" value="1"/>
</dbReference>
<keyword evidence="3" id="KW-1003">Cell membrane</keyword>
<keyword evidence="4 8" id="KW-0812">Transmembrane</keyword>
<dbReference type="InParanoid" id="A0A423PFQ1"/>
<sequence>MQTSETVPPVNSSGYTLGEEIANALTSAIGTALAIAGLVVMTVFAALEGNVWHIVGVSVFGTSLIFSHLSSTLYHAIAPPRAKQVLRIIDHLAIYFLIAGTYTPFTLVNLRGPWGWSLLALIWALALFGVLIKSTRLNDVPYLSTAFYVAMGWTAVLVIKPMLASVAPGGVALIVAGGLCYTGGVAFYAWNRLPYNHAIWHLFVIAGGGLHVFAVLFYVIPLAGAAGALAGG</sequence>
<dbReference type="PANTHER" id="PTHR20855">
    <property type="entry name" value="ADIPOR/PROGESTIN RECEPTOR-RELATED"/>
    <property type="match status" value="1"/>
</dbReference>
<feature type="transmembrane region" description="Helical" evidence="8">
    <location>
        <begin position="140"/>
        <end position="159"/>
    </location>
</feature>
<dbReference type="InterPro" id="IPR004254">
    <property type="entry name" value="AdipoR/HlyIII-related"/>
</dbReference>
<evidence type="ECO:0000313" key="10">
    <source>
        <dbReference type="Proteomes" id="UP000285310"/>
    </source>
</evidence>
<dbReference type="GO" id="GO:0005886">
    <property type="term" value="C:plasma membrane"/>
    <property type="evidence" value="ECO:0007669"/>
    <property type="project" value="UniProtKB-SubCell"/>
</dbReference>
<keyword evidence="6 8" id="KW-0472">Membrane</keyword>
<dbReference type="InterPro" id="IPR005744">
    <property type="entry name" value="Hy-lIII"/>
</dbReference>
<dbReference type="Pfam" id="PF03006">
    <property type="entry name" value="HlyIII"/>
    <property type="match status" value="1"/>
</dbReference>
<dbReference type="PANTHER" id="PTHR20855:SF3">
    <property type="entry name" value="LD03007P"/>
    <property type="match status" value="1"/>
</dbReference>
<comment type="subcellular location">
    <subcellularLocation>
        <location evidence="1">Cell membrane</location>
        <topology evidence="1">Multi-pass membrane protein</topology>
    </subcellularLocation>
</comment>
<keyword evidence="7" id="KW-0479">Metal-binding</keyword>
<dbReference type="EMBL" id="AYKG01000067">
    <property type="protein sequence ID" value="ROO24363.1"/>
    <property type="molecule type" value="Genomic_DNA"/>
</dbReference>
<organism evidence="9 10">
    <name type="scientific">Salinisphaera japonica YTM-1</name>
    <dbReference type="NCBI Taxonomy" id="1209778"/>
    <lineage>
        <taxon>Bacteria</taxon>
        <taxon>Pseudomonadati</taxon>
        <taxon>Pseudomonadota</taxon>
        <taxon>Gammaproteobacteria</taxon>
        <taxon>Salinisphaerales</taxon>
        <taxon>Salinisphaeraceae</taxon>
        <taxon>Salinisphaera</taxon>
    </lineage>
</organism>
<evidence type="ECO:0000256" key="6">
    <source>
        <dbReference type="ARBA" id="ARBA00023136"/>
    </source>
</evidence>
<feature type="binding site" evidence="7">
    <location>
        <position position="201"/>
    </location>
    <ligand>
        <name>Zn(2+)</name>
        <dbReference type="ChEBI" id="CHEBI:29105"/>
    </ligand>
</feature>
<evidence type="ECO:0000256" key="4">
    <source>
        <dbReference type="ARBA" id="ARBA00022692"/>
    </source>
</evidence>
<dbReference type="OrthoDB" id="9813689at2"/>